<comment type="caution">
    <text evidence="1">The sequence shown here is derived from an EMBL/GenBank/DDBJ whole genome shotgun (WGS) entry which is preliminary data.</text>
</comment>
<protein>
    <submittedName>
        <fullName evidence="1">Uncharacterized protein</fullName>
    </submittedName>
</protein>
<name>A0AAD4CZJ2_9FUNG</name>
<dbReference type="Gene3D" id="3.10.10.10">
    <property type="entry name" value="HIV Type 1 Reverse Transcriptase, subunit A, domain 1"/>
    <property type="match status" value="1"/>
</dbReference>
<proteinExistence type="predicted"/>
<gene>
    <name evidence="1" type="ORF">BGZ95_008585</name>
</gene>
<dbReference type="AlphaFoldDB" id="A0AAD4CZJ2"/>
<dbReference type="EMBL" id="JAAAIL010004595">
    <property type="protein sequence ID" value="KAG0247558.1"/>
    <property type="molecule type" value="Genomic_DNA"/>
</dbReference>
<organism evidence="1 2">
    <name type="scientific">Linnemannia exigua</name>
    <dbReference type="NCBI Taxonomy" id="604196"/>
    <lineage>
        <taxon>Eukaryota</taxon>
        <taxon>Fungi</taxon>
        <taxon>Fungi incertae sedis</taxon>
        <taxon>Mucoromycota</taxon>
        <taxon>Mortierellomycotina</taxon>
        <taxon>Mortierellomycetes</taxon>
        <taxon>Mortierellales</taxon>
        <taxon>Mortierellaceae</taxon>
        <taxon>Linnemannia</taxon>
    </lineage>
</organism>
<evidence type="ECO:0000313" key="2">
    <source>
        <dbReference type="Proteomes" id="UP001194580"/>
    </source>
</evidence>
<evidence type="ECO:0000313" key="1">
    <source>
        <dbReference type="EMBL" id="KAG0247558.1"/>
    </source>
</evidence>
<dbReference type="Proteomes" id="UP001194580">
    <property type="component" value="Unassembled WGS sequence"/>
</dbReference>
<accession>A0AAD4CZJ2</accession>
<dbReference type="InterPro" id="IPR032567">
    <property type="entry name" value="RTL1-rel"/>
</dbReference>
<dbReference type="SUPFAM" id="SSF56672">
    <property type="entry name" value="DNA/RNA polymerases"/>
    <property type="match status" value="1"/>
</dbReference>
<feature type="non-terminal residue" evidence="1">
    <location>
        <position position="114"/>
    </location>
</feature>
<reference evidence="1" key="1">
    <citation type="journal article" date="2020" name="Fungal Divers.">
        <title>Resolving the Mortierellaceae phylogeny through synthesis of multi-gene phylogenetics and phylogenomics.</title>
        <authorList>
            <person name="Vandepol N."/>
            <person name="Liber J."/>
            <person name="Desiro A."/>
            <person name="Na H."/>
            <person name="Kennedy M."/>
            <person name="Barry K."/>
            <person name="Grigoriev I.V."/>
            <person name="Miller A.N."/>
            <person name="O'Donnell K."/>
            <person name="Stajich J.E."/>
            <person name="Bonito G."/>
        </authorList>
    </citation>
    <scope>NUCLEOTIDE SEQUENCE</scope>
    <source>
        <strain evidence="1">NRRL 28262</strain>
    </source>
</reference>
<dbReference type="InterPro" id="IPR043502">
    <property type="entry name" value="DNA/RNA_pol_sf"/>
</dbReference>
<keyword evidence="2" id="KW-1185">Reference proteome</keyword>
<dbReference type="PANTHER" id="PTHR15503">
    <property type="entry name" value="LDOC1 RELATED"/>
    <property type="match status" value="1"/>
</dbReference>
<sequence>MKNEQAYFCVVRPQDPKNDKTDTPPIDPRAQALLNKYADVFPDELPKDLPPERAVDHRIDLLPDSAPVSKPTYKMSLAEMDELRRQLDDLLNRGFIRPSSSPYGSPVLFVKKKD</sequence>
<dbReference type="PANTHER" id="PTHR15503:SF45">
    <property type="entry name" value="RNA-DIRECTED DNA POLYMERASE HOMOLOG"/>
    <property type="match status" value="1"/>
</dbReference>